<dbReference type="Gene3D" id="3.40.50.300">
    <property type="entry name" value="P-loop containing nucleotide triphosphate hydrolases"/>
    <property type="match status" value="1"/>
</dbReference>
<keyword evidence="2" id="KW-0067">ATP-binding</keyword>
<dbReference type="InterPro" id="IPR027417">
    <property type="entry name" value="P-loop_NTPase"/>
</dbReference>
<proteinExistence type="predicted"/>
<evidence type="ECO:0000256" key="1">
    <source>
        <dbReference type="ARBA" id="ARBA00022741"/>
    </source>
</evidence>
<comment type="caution">
    <text evidence="7">The sequence shown here is derived from an EMBL/GenBank/DDBJ whole genome shotgun (WGS) entry which is preliminary data.</text>
</comment>
<evidence type="ECO:0000259" key="6">
    <source>
        <dbReference type="PROSITE" id="PS50045"/>
    </source>
</evidence>
<gene>
    <name evidence="7" type="ORF">ACFOW7_03750</name>
</gene>
<dbReference type="EMBL" id="JBHSBU010000001">
    <property type="protein sequence ID" value="MFC4158470.1"/>
    <property type="molecule type" value="Genomic_DNA"/>
</dbReference>
<dbReference type="PANTHER" id="PTHR32071:SF117">
    <property type="entry name" value="PTS-DEPENDENT DIHYDROXYACETONE KINASE OPERON REGULATORY PROTEIN-RELATED"/>
    <property type="match status" value="1"/>
</dbReference>
<dbReference type="InterPro" id="IPR058031">
    <property type="entry name" value="AAA_lid_NorR"/>
</dbReference>
<evidence type="ECO:0000256" key="3">
    <source>
        <dbReference type="ARBA" id="ARBA00023015"/>
    </source>
</evidence>
<evidence type="ECO:0000256" key="2">
    <source>
        <dbReference type="ARBA" id="ARBA00022840"/>
    </source>
</evidence>
<keyword evidence="5" id="KW-0804">Transcription</keyword>
<reference evidence="8" key="1">
    <citation type="journal article" date="2019" name="Int. J. Syst. Evol. Microbiol.">
        <title>The Global Catalogue of Microorganisms (GCM) 10K type strain sequencing project: providing services to taxonomists for standard genome sequencing and annotation.</title>
        <authorList>
            <consortium name="The Broad Institute Genomics Platform"/>
            <consortium name="The Broad Institute Genome Sequencing Center for Infectious Disease"/>
            <person name="Wu L."/>
            <person name="Ma J."/>
        </authorList>
    </citation>
    <scope>NUCLEOTIDE SEQUENCE [LARGE SCALE GENOMIC DNA]</scope>
    <source>
        <strain evidence="8">LMG 29894</strain>
    </source>
</reference>
<dbReference type="Pfam" id="PF02954">
    <property type="entry name" value="HTH_8"/>
    <property type="match status" value="1"/>
</dbReference>
<dbReference type="Gene3D" id="1.10.10.60">
    <property type="entry name" value="Homeodomain-like"/>
    <property type="match status" value="1"/>
</dbReference>
<evidence type="ECO:0000313" key="8">
    <source>
        <dbReference type="Proteomes" id="UP001595791"/>
    </source>
</evidence>
<accession>A0ABV8MNM0</accession>
<dbReference type="PROSITE" id="PS00676">
    <property type="entry name" value="SIGMA54_INTERACT_2"/>
    <property type="match status" value="1"/>
</dbReference>
<dbReference type="PROSITE" id="PS50045">
    <property type="entry name" value="SIGMA54_INTERACT_4"/>
    <property type="match status" value="1"/>
</dbReference>
<name>A0ABV8MNM0_9NEIS</name>
<dbReference type="SUPFAM" id="SSF52540">
    <property type="entry name" value="P-loop containing nucleoside triphosphate hydrolases"/>
    <property type="match status" value="1"/>
</dbReference>
<dbReference type="InterPro" id="IPR002078">
    <property type="entry name" value="Sigma_54_int"/>
</dbReference>
<keyword evidence="3" id="KW-0805">Transcription regulation</keyword>
<dbReference type="InterPro" id="IPR009057">
    <property type="entry name" value="Homeodomain-like_sf"/>
</dbReference>
<keyword evidence="4" id="KW-0238">DNA-binding</keyword>
<dbReference type="RefSeq" id="WP_378161175.1">
    <property type="nucleotide sequence ID" value="NZ_JBHSBU010000001.1"/>
</dbReference>
<keyword evidence="8" id="KW-1185">Reference proteome</keyword>
<evidence type="ECO:0000256" key="4">
    <source>
        <dbReference type="ARBA" id="ARBA00023125"/>
    </source>
</evidence>
<feature type="domain" description="Sigma-54 factor interaction" evidence="6">
    <location>
        <begin position="47"/>
        <end position="275"/>
    </location>
</feature>
<sequence length="362" mass="40217">MFETYQHKSTDPAMPVLFSFARKTGTAPRQAAAPASPVEEANKFGSLYGASPVMQAVFRLIERVAPSDASVLVVGESGCGKELVAQTIHEKSLRANRPFVALNCGALPANLIEAELFGYEKGAFTGAHKTHQGFFERAEGGTLFLDEITEMPLEMQVRLLRVLETGRFTRVGGDREITCDVRVVAATNREPLQAVQDGHLREDVLYRLAVFPIELPPLRDRDDDIGLLARRFLANLNAQYGTSKQFADDVEARLREHDWPGNVRELKNCIQRAYIMAEDVVEIDTLDALRPLKRAVSKQTLAFEVGISIEEAERKIIFATLDRYQGNKRRAAQVLGVSLKTLYNRLNEYAGRGLIDADLLAA</sequence>
<dbReference type="Pfam" id="PF25601">
    <property type="entry name" value="AAA_lid_14"/>
    <property type="match status" value="1"/>
</dbReference>
<dbReference type="PROSITE" id="PS00688">
    <property type="entry name" value="SIGMA54_INTERACT_3"/>
    <property type="match status" value="1"/>
</dbReference>
<dbReference type="Gene3D" id="1.10.8.60">
    <property type="match status" value="1"/>
</dbReference>
<protein>
    <submittedName>
        <fullName evidence="7">Sigma-54 interaction domain-containing protein</fullName>
    </submittedName>
</protein>
<dbReference type="Proteomes" id="UP001595791">
    <property type="component" value="Unassembled WGS sequence"/>
</dbReference>
<evidence type="ECO:0000256" key="5">
    <source>
        <dbReference type="ARBA" id="ARBA00023163"/>
    </source>
</evidence>
<dbReference type="SUPFAM" id="SSF46689">
    <property type="entry name" value="Homeodomain-like"/>
    <property type="match status" value="1"/>
</dbReference>
<dbReference type="CDD" id="cd00009">
    <property type="entry name" value="AAA"/>
    <property type="match status" value="1"/>
</dbReference>
<dbReference type="PANTHER" id="PTHR32071">
    <property type="entry name" value="TRANSCRIPTIONAL REGULATORY PROTEIN"/>
    <property type="match status" value="1"/>
</dbReference>
<dbReference type="Pfam" id="PF00158">
    <property type="entry name" value="Sigma54_activat"/>
    <property type="match status" value="1"/>
</dbReference>
<evidence type="ECO:0000313" key="7">
    <source>
        <dbReference type="EMBL" id="MFC4158470.1"/>
    </source>
</evidence>
<keyword evidence="1" id="KW-0547">Nucleotide-binding</keyword>
<dbReference type="InterPro" id="IPR025943">
    <property type="entry name" value="Sigma_54_int_dom_ATP-bd_2"/>
</dbReference>
<dbReference type="InterPro" id="IPR025944">
    <property type="entry name" value="Sigma_54_int_dom_CS"/>
</dbReference>
<dbReference type="InterPro" id="IPR002197">
    <property type="entry name" value="HTH_Fis"/>
</dbReference>
<dbReference type="InterPro" id="IPR003593">
    <property type="entry name" value="AAA+_ATPase"/>
</dbReference>
<organism evidence="7 8">
    <name type="scientific">Chitinimonas lacunae</name>
    <dbReference type="NCBI Taxonomy" id="1963018"/>
    <lineage>
        <taxon>Bacteria</taxon>
        <taxon>Pseudomonadati</taxon>
        <taxon>Pseudomonadota</taxon>
        <taxon>Betaproteobacteria</taxon>
        <taxon>Neisseriales</taxon>
        <taxon>Chitinibacteraceae</taxon>
        <taxon>Chitinimonas</taxon>
    </lineage>
</organism>
<dbReference type="SMART" id="SM00382">
    <property type="entry name" value="AAA"/>
    <property type="match status" value="1"/>
</dbReference>
<dbReference type="PRINTS" id="PR01590">
    <property type="entry name" value="HTHFIS"/>
</dbReference>